<dbReference type="CDD" id="cd17321">
    <property type="entry name" value="MFS_MMR_MDR_like"/>
    <property type="match status" value="1"/>
</dbReference>
<evidence type="ECO:0000256" key="1">
    <source>
        <dbReference type="ARBA" id="ARBA00004651"/>
    </source>
</evidence>
<evidence type="ECO:0000313" key="7">
    <source>
        <dbReference type="EMBL" id="GAA3660245.1"/>
    </source>
</evidence>
<dbReference type="Gene3D" id="1.20.1250.20">
    <property type="entry name" value="MFS general substrate transporter like domains"/>
    <property type="match status" value="1"/>
</dbReference>
<evidence type="ECO:0000256" key="5">
    <source>
        <dbReference type="SAM" id="Phobius"/>
    </source>
</evidence>
<evidence type="ECO:0000313" key="8">
    <source>
        <dbReference type="Proteomes" id="UP001410795"/>
    </source>
</evidence>
<feature type="transmembrane region" description="Helical" evidence="5">
    <location>
        <begin position="110"/>
        <end position="131"/>
    </location>
</feature>
<evidence type="ECO:0000256" key="3">
    <source>
        <dbReference type="ARBA" id="ARBA00022989"/>
    </source>
</evidence>
<feature type="transmembrane region" description="Helical" evidence="5">
    <location>
        <begin position="55"/>
        <end position="73"/>
    </location>
</feature>
<evidence type="ECO:0000256" key="2">
    <source>
        <dbReference type="ARBA" id="ARBA00022692"/>
    </source>
</evidence>
<keyword evidence="4 5" id="KW-0472">Membrane</keyword>
<dbReference type="PROSITE" id="PS00217">
    <property type="entry name" value="SUGAR_TRANSPORT_2"/>
    <property type="match status" value="1"/>
</dbReference>
<feature type="transmembrane region" description="Helical" evidence="5">
    <location>
        <begin position="209"/>
        <end position="230"/>
    </location>
</feature>
<feature type="transmembrane region" description="Helical" evidence="5">
    <location>
        <begin position="314"/>
        <end position="334"/>
    </location>
</feature>
<dbReference type="Proteomes" id="UP001410795">
    <property type="component" value="Unassembled WGS sequence"/>
</dbReference>
<feature type="transmembrane region" description="Helical" evidence="5">
    <location>
        <begin position="242"/>
        <end position="258"/>
    </location>
</feature>
<feature type="transmembrane region" description="Helical" evidence="5">
    <location>
        <begin position="143"/>
        <end position="172"/>
    </location>
</feature>
<feature type="transmembrane region" description="Helical" evidence="5">
    <location>
        <begin position="346"/>
        <end position="367"/>
    </location>
</feature>
<sequence length="490" mass="50896">MFAMTATEPEAGALRRWPAFWVCAGVASLTILDMTKVNVALPSIEQAFEVGSTELQLVLSGYVLAMGLLLVPMGRVGDQRSRRTLFVSGLTLFTLASVLCALAPNAEVLLVGRLVQGIAAGIHMPQVIGLIQQLFPGKERGQAFGLFGATIGLATAFGPMVGGLSIAIGGVADGWRGIFWMNLPLGAIAVVFALRLLPRDRGSGRRLTLDPVGIVLFGGAVLALMLPFLFTTGAPDDPAERWWSLAGFAVLLIALVLWERSYEARGKAPLLPLSLFAVPSFRNGAVVGTAYFAAMPAMFLLTTLFLQSGVQLTALTAAFVTIGFALTSSVSSWLGGRLVARRGRGLVVLGVSVMLVGVAGMVLAALLLPPGAVGPVMAAIMIVSGIGGGFVISPNQTLMFSEVPVRQAGLAGSVGQLGQRIGSAIGMAIALSLFYSTLYRERGEVADLVAYHDGYALGMASVGAFLALALAAGIADLAQRRRAGDAPGEA</sequence>
<feature type="transmembrane region" description="Helical" evidence="5">
    <location>
        <begin position="373"/>
        <end position="393"/>
    </location>
</feature>
<feature type="transmembrane region" description="Helical" evidence="5">
    <location>
        <begin position="414"/>
        <end position="435"/>
    </location>
</feature>
<dbReference type="PANTHER" id="PTHR42718:SF39">
    <property type="entry name" value="ACTINORHODIN TRANSPORTER-RELATED"/>
    <property type="match status" value="1"/>
</dbReference>
<feature type="transmembrane region" description="Helical" evidence="5">
    <location>
        <begin position="455"/>
        <end position="475"/>
    </location>
</feature>
<organism evidence="7 8">
    <name type="scientific">Microbacterium marinilacus</name>
    <dbReference type="NCBI Taxonomy" id="415209"/>
    <lineage>
        <taxon>Bacteria</taxon>
        <taxon>Bacillati</taxon>
        <taxon>Actinomycetota</taxon>
        <taxon>Actinomycetes</taxon>
        <taxon>Micrococcales</taxon>
        <taxon>Microbacteriaceae</taxon>
        <taxon>Microbacterium</taxon>
    </lineage>
</organism>
<keyword evidence="8" id="KW-1185">Reference proteome</keyword>
<feature type="transmembrane region" description="Helical" evidence="5">
    <location>
        <begin position="178"/>
        <end position="197"/>
    </location>
</feature>
<accession>A0ABP7BII8</accession>
<evidence type="ECO:0000256" key="4">
    <source>
        <dbReference type="ARBA" id="ARBA00023136"/>
    </source>
</evidence>
<keyword evidence="3 5" id="KW-1133">Transmembrane helix</keyword>
<dbReference type="EMBL" id="BAAAYV010000010">
    <property type="protein sequence ID" value="GAA3660245.1"/>
    <property type="molecule type" value="Genomic_DNA"/>
</dbReference>
<reference evidence="8" key="1">
    <citation type="journal article" date="2019" name="Int. J. Syst. Evol. Microbiol.">
        <title>The Global Catalogue of Microorganisms (GCM) 10K type strain sequencing project: providing services to taxonomists for standard genome sequencing and annotation.</title>
        <authorList>
            <consortium name="The Broad Institute Genomics Platform"/>
            <consortium name="The Broad Institute Genome Sequencing Center for Infectious Disease"/>
            <person name="Wu L."/>
            <person name="Ma J."/>
        </authorList>
    </citation>
    <scope>NUCLEOTIDE SEQUENCE [LARGE SCALE GENOMIC DNA]</scope>
    <source>
        <strain evidence="8">JCM 16546</strain>
    </source>
</reference>
<dbReference type="InterPro" id="IPR011701">
    <property type="entry name" value="MFS"/>
</dbReference>
<evidence type="ECO:0000259" key="6">
    <source>
        <dbReference type="PROSITE" id="PS50850"/>
    </source>
</evidence>
<protein>
    <submittedName>
        <fullName evidence="7">MFS transporter</fullName>
    </submittedName>
</protein>
<comment type="caution">
    <text evidence="7">The sequence shown here is derived from an EMBL/GenBank/DDBJ whole genome shotgun (WGS) entry which is preliminary data.</text>
</comment>
<name>A0ABP7BII8_9MICO</name>
<comment type="subcellular location">
    <subcellularLocation>
        <location evidence="1">Cell membrane</location>
        <topology evidence="1">Multi-pass membrane protein</topology>
    </subcellularLocation>
</comment>
<dbReference type="Gene3D" id="1.20.1720.10">
    <property type="entry name" value="Multidrug resistance protein D"/>
    <property type="match status" value="1"/>
</dbReference>
<feature type="transmembrane region" description="Helical" evidence="5">
    <location>
        <begin position="85"/>
        <end position="104"/>
    </location>
</feature>
<dbReference type="PRINTS" id="PR01036">
    <property type="entry name" value="TCRTETB"/>
</dbReference>
<dbReference type="SUPFAM" id="SSF103473">
    <property type="entry name" value="MFS general substrate transporter"/>
    <property type="match status" value="1"/>
</dbReference>
<dbReference type="InterPro" id="IPR020846">
    <property type="entry name" value="MFS_dom"/>
</dbReference>
<dbReference type="PANTHER" id="PTHR42718">
    <property type="entry name" value="MAJOR FACILITATOR SUPERFAMILY MULTIDRUG TRANSPORTER MFSC"/>
    <property type="match status" value="1"/>
</dbReference>
<dbReference type="Pfam" id="PF07690">
    <property type="entry name" value="MFS_1"/>
    <property type="match status" value="1"/>
</dbReference>
<keyword evidence="2 5" id="KW-0812">Transmembrane</keyword>
<dbReference type="InterPro" id="IPR036259">
    <property type="entry name" value="MFS_trans_sf"/>
</dbReference>
<dbReference type="PROSITE" id="PS50850">
    <property type="entry name" value="MFS"/>
    <property type="match status" value="1"/>
</dbReference>
<gene>
    <name evidence="7" type="ORF">GCM10022202_21410</name>
</gene>
<proteinExistence type="predicted"/>
<dbReference type="InterPro" id="IPR005829">
    <property type="entry name" value="Sugar_transporter_CS"/>
</dbReference>
<feature type="domain" description="Major facilitator superfamily (MFS) profile" evidence="6">
    <location>
        <begin position="19"/>
        <end position="481"/>
    </location>
</feature>